<dbReference type="PROSITE" id="PS52008">
    <property type="entry name" value="GH81"/>
    <property type="match status" value="1"/>
</dbReference>
<dbReference type="InterPro" id="IPR040451">
    <property type="entry name" value="GH81_N"/>
</dbReference>
<dbReference type="PANTHER" id="PTHR31983">
    <property type="entry name" value="ENDO-1,3(4)-BETA-GLUCANASE 1"/>
    <property type="match status" value="1"/>
</dbReference>
<dbReference type="EMBL" id="QXFV01006485">
    <property type="protein sequence ID" value="KAE8961311.1"/>
    <property type="molecule type" value="Genomic_DNA"/>
</dbReference>
<sequence length="271" mass="29815">MKVFALLQAAVVAVAARRVAASTSDPNVGEGYNFLQDTVKGATDKLVGTLSPNAPETASSTDQDSASGVYFAPFGTDEPSEDLFKRNSSLEKIVPIINVAQEALNQPIPTNKWWANIIHVTDLKNLTNYAAWSNPYAVKLPRTAPYGLQTCYSYTYRQIAPEVNGTVKEYNHSYHNDLTLSSQEFFSDEPKYEVYEWDEGGAKLRTCDESSGKCMESALVSGMAFVSATYDGLTPRIDTEHDIVDVDDSAPGKFVIHLNNSQTWVLYASDK</sequence>
<organism evidence="3 4">
    <name type="scientific">Phytophthora rubi</name>
    <dbReference type="NCBI Taxonomy" id="129364"/>
    <lineage>
        <taxon>Eukaryota</taxon>
        <taxon>Sar</taxon>
        <taxon>Stramenopiles</taxon>
        <taxon>Oomycota</taxon>
        <taxon>Peronosporomycetes</taxon>
        <taxon>Peronosporales</taxon>
        <taxon>Peronosporaceae</taxon>
        <taxon>Phytophthora</taxon>
    </lineage>
</organism>
<reference evidence="3 4" key="1">
    <citation type="submission" date="2018-09" db="EMBL/GenBank/DDBJ databases">
        <title>Genomic investigation of the strawberry pathogen Phytophthora fragariae indicates pathogenicity is determined by transcriptional variation in three key races.</title>
        <authorList>
            <person name="Adams T.M."/>
            <person name="Armitage A.D."/>
            <person name="Sobczyk M.K."/>
            <person name="Bates H.J."/>
            <person name="Dunwell J.M."/>
            <person name="Nellist C.F."/>
            <person name="Harrison R.J."/>
        </authorList>
    </citation>
    <scope>NUCLEOTIDE SEQUENCE [LARGE SCALE GENOMIC DNA]</scope>
    <source>
        <strain evidence="3 4">SCRP249</strain>
    </source>
</reference>
<dbReference type="Gene3D" id="2.70.98.30">
    <property type="entry name" value="Golgi alpha-mannosidase II, domain 4"/>
    <property type="match status" value="1"/>
</dbReference>
<keyword evidence="1" id="KW-0732">Signal</keyword>
<feature type="domain" description="Glycosyl hydrolase family 81 N-terminal" evidence="2">
    <location>
        <begin position="103"/>
        <end position="269"/>
    </location>
</feature>
<evidence type="ECO:0000256" key="1">
    <source>
        <dbReference type="SAM" id="SignalP"/>
    </source>
</evidence>
<dbReference type="AlphaFoldDB" id="A0A6A3GW78"/>
<evidence type="ECO:0000313" key="3">
    <source>
        <dbReference type="EMBL" id="KAE8961311.1"/>
    </source>
</evidence>
<dbReference type="Proteomes" id="UP000429607">
    <property type="component" value="Unassembled WGS sequence"/>
</dbReference>
<dbReference type="Pfam" id="PF03639">
    <property type="entry name" value="Glyco_hydro_81"/>
    <property type="match status" value="1"/>
</dbReference>
<dbReference type="GO" id="GO:0052861">
    <property type="term" value="F:endo-1,3(4)-beta-glucanase activity"/>
    <property type="evidence" value="ECO:0007669"/>
    <property type="project" value="InterPro"/>
</dbReference>
<feature type="chain" id="PRO_5025686368" description="Glycosyl hydrolase family 81 N-terminal domain-containing protein" evidence="1">
    <location>
        <begin position="22"/>
        <end position="271"/>
    </location>
</feature>
<dbReference type="PANTHER" id="PTHR31983:SF0">
    <property type="entry name" value="GLUCAN ENDO-1,3-BETA-D-GLUCOSIDASE 2"/>
    <property type="match status" value="1"/>
</dbReference>
<name>A0A6A3GW78_9STRA</name>
<dbReference type="InterPro" id="IPR005200">
    <property type="entry name" value="Endo-beta-glucanase"/>
</dbReference>
<gene>
    <name evidence="3" type="ORF">PR001_g30082</name>
</gene>
<feature type="non-terminal residue" evidence="3">
    <location>
        <position position="271"/>
    </location>
</feature>
<evidence type="ECO:0000259" key="2">
    <source>
        <dbReference type="Pfam" id="PF03639"/>
    </source>
</evidence>
<feature type="signal peptide" evidence="1">
    <location>
        <begin position="1"/>
        <end position="21"/>
    </location>
</feature>
<evidence type="ECO:0000313" key="4">
    <source>
        <dbReference type="Proteomes" id="UP000429607"/>
    </source>
</evidence>
<proteinExistence type="predicted"/>
<accession>A0A6A3GW78</accession>
<protein>
    <recommendedName>
        <fullName evidence="2">Glycosyl hydrolase family 81 N-terminal domain-containing protein</fullName>
    </recommendedName>
</protein>
<comment type="caution">
    <text evidence="3">The sequence shown here is derived from an EMBL/GenBank/DDBJ whole genome shotgun (WGS) entry which is preliminary data.</text>
</comment>